<sequence length="182" mass="21300">MSFSMRTGVLIKLLSLACLFCLFPFGYCLAEYCYAKEDGFAVIQPYLTEKVCFLYEHSKNLPQESEMKQTLAGDESLHPDPLMSEFLYLIVKKRYTAVKKGTAFFNCGYDLETLKRDPAFFKLNGVIFPEFHCRGFLSEWVPVRIINENNCWWVAVELIDCGNIQEPHDVEIRWKREPNVRW</sequence>
<proteinExistence type="predicted"/>
<organism evidence="1 3">
    <name type="scientific">Candidatus Methanofastidiosum methylothiophilum</name>
    <dbReference type="NCBI Taxonomy" id="1705564"/>
    <lineage>
        <taxon>Archaea</taxon>
        <taxon>Methanobacteriati</taxon>
        <taxon>Methanobacteriota</taxon>
        <taxon>Stenosarchaea group</taxon>
        <taxon>Candidatus Methanofastidiosia</taxon>
        <taxon>Candidatus Methanofastidiosales</taxon>
        <taxon>Candidatus Methanofastidiosaceae</taxon>
        <taxon>Candidatus Methanofastidiosum</taxon>
    </lineage>
</organism>
<dbReference type="EMBL" id="LNJB01000048">
    <property type="protein sequence ID" value="KYC52285.1"/>
    <property type="molecule type" value="Genomic_DNA"/>
</dbReference>
<evidence type="ECO:0000313" key="2">
    <source>
        <dbReference type="EMBL" id="KYC55796.1"/>
    </source>
</evidence>
<accession>A0A150J590</accession>
<dbReference type="Proteomes" id="UP000092420">
    <property type="component" value="Unassembled WGS sequence"/>
</dbReference>
<dbReference type="AlphaFoldDB" id="A0A150J590"/>
<name>A0A150J590_9EURY</name>
<comment type="caution">
    <text evidence="1">The sequence shown here is derived from an EMBL/GenBank/DDBJ whole genome shotgun (WGS) entry which is preliminary data.</text>
</comment>
<evidence type="ECO:0000313" key="3">
    <source>
        <dbReference type="Proteomes" id="UP000092420"/>
    </source>
</evidence>
<dbReference type="EMBL" id="LNJE01000033">
    <property type="protein sequence ID" value="KYC55796.1"/>
    <property type="molecule type" value="Genomic_DNA"/>
</dbReference>
<reference evidence="1 3" key="1">
    <citation type="journal article" date="2016" name="ISME J.">
        <title>Chasing the elusive Euryarchaeota class WSA2: genomes reveal a uniquely fastidious methyl-reducing methanogen.</title>
        <authorList>
            <person name="Nobu M.K."/>
            <person name="Narihiro T."/>
            <person name="Kuroda K."/>
            <person name="Mei R."/>
            <person name="Liu W.T."/>
        </authorList>
    </citation>
    <scope>NUCLEOTIDE SEQUENCE [LARGE SCALE GENOMIC DNA]</scope>
    <source>
        <strain evidence="1">ADurb1013_Bin02101</strain>
        <strain evidence="2">ADurb1213_Bin02801</strain>
    </source>
</reference>
<evidence type="ECO:0000313" key="1">
    <source>
        <dbReference type="EMBL" id="KYC52285.1"/>
    </source>
</evidence>
<gene>
    <name evidence="1" type="ORF">AN188_01597</name>
    <name evidence="2" type="ORF">APG09_01550</name>
</gene>
<protein>
    <submittedName>
        <fullName evidence="1">Uncharacterized protein</fullName>
    </submittedName>
</protein>
<accession>A0A150JEY6</accession>
<accession>A0A150JEG9</accession>